<keyword evidence="2 4" id="KW-0238">DNA-binding</keyword>
<evidence type="ECO:0000256" key="4">
    <source>
        <dbReference type="PROSITE-ProRule" id="PRU00335"/>
    </source>
</evidence>
<dbReference type="PANTHER" id="PTHR30055:SF238">
    <property type="entry name" value="MYCOFACTOCIN BIOSYNTHESIS TRANSCRIPTIONAL REGULATOR MFTR-RELATED"/>
    <property type="match status" value="1"/>
</dbReference>
<accession>A0ABQ6K3T0</accession>
<dbReference type="PANTHER" id="PTHR30055">
    <property type="entry name" value="HTH-TYPE TRANSCRIPTIONAL REGULATOR RUTR"/>
    <property type="match status" value="1"/>
</dbReference>
<keyword evidence="3" id="KW-0804">Transcription</keyword>
<evidence type="ECO:0000259" key="5">
    <source>
        <dbReference type="PROSITE" id="PS50977"/>
    </source>
</evidence>
<dbReference type="RefSeq" id="WP_284253316.1">
    <property type="nucleotide sequence ID" value="NZ_BAAAQO010000003.1"/>
</dbReference>
<dbReference type="Gene3D" id="1.10.10.60">
    <property type="entry name" value="Homeodomain-like"/>
    <property type="match status" value="1"/>
</dbReference>
<reference evidence="7" key="1">
    <citation type="journal article" date="2019" name="Int. J. Syst. Evol. Microbiol.">
        <title>The Global Catalogue of Microorganisms (GCM) 10K type strain sequencing project: providing services to taxonomists for standard genome sequencing and annotation.</title>
        <authorList>
            <consortium name="The Broad Institute Genomics Platform"/>
            <consortium name="The Broad Institute Genome Sequencing Center for Infectious Disease"/>
            <person name="Wu L."/>
            <person name="Ma J."/>
        </authorList>
    </citation>
    <scope>NUCLEOTIDE SEQUENCE [LARGE SCALE GENOMIC DNA]</scope>
    <source>
        <strain evidence="7">NBRC 108894</strain>
    </source>
</reference>
<dbReference type="InterPro" id="IPR009057">
    <property type="entry name" value="Homeodomain-like_sf"/>
</dbReference>
<dbReference type="Gene3D" id="1.10.357.10">
    <property type="entry name" value="Tetracycline Repressor, domain 2"/>
    <property type="match status" value="1"/>
</dbReference>
<dbReference type="Proteomes" id="UP001157034">
    <property type="component" value="Unassembled WGS sequence"/>
</dbReference>
<dbReference type="SUPFAM" id="SSF46689">
    <property type="entry name" value="Homeodomain-like"/>
    <property type="match status" value="1"/>
</dbReference>
<evidence type="ECO:0000256" key="3">
    <source>
        <dbReference type="ARBA" id="ARBA00023163"/>
    </source>
</evidence>
<feature type="domain" description="HTH tetR-type" evidence="5">
    <location>
        <begin position="16"/>
        <end position="76"/>
    </location>
</feature>
<keyword evidence="7" id="KW-1185">Reference proteome</keyword>
<sequence>MSETAVEPGLRERKRLATRRAILLAALQLVGERGLEATTVDEISRIADVSPRTFFNYFPSKEAALAGEGPQMPDDETIERFVASRGPLLADLGHLFDAAAEHAFHDAELMAARKEVFHRYPHISAIRMERFRHFEGELTDVVDRRLAMEQPELTPEARSSRARLVVLVCIATMRHAWMCFAAERDSSEGIADRIHESFAELAELLPTLLDR</sequence>
<feature type="DNA-binding region" description="H-T-H motif" evidence="4">
    <location>
        <begin position="39"/>
        <end position="58"/>
    </location>
</feature>
<dbReference type="InterPro" id="IPR050109">
    <property type="entry name" value="HTH-type_TetR-like_transc_reg"/>
</dbReference>
<evidence type="ECO:0000313" key="7">
    <source>
        <dbReference type="Proteomes" id="UP001157034"/>
    </source>
</evidence>
<keyword evidence="1" id="KW-0805">Transcription regulation</keyword>
<dbReference type="PROSITE" id="PS01081">
    <property type="entry name" value="HTH_TETR_1"/>
    <property type="match status" value="1"/>
</dbReference>
<evidence type="ECO:0000313" key="6">
    <source>
        <dbReference type="EMBL" id="GMA94366.1"/>
    </source>
</evidence>
<dbReference type="InterPro" id="IPR001647">
    <property type="entry name" value="HTH_TetR"/>
</dbReference>
<dbReference type="InterPro" id="IPR023772">
    <property type="entry name" value="DNA-bd_HTH_TetR-type_CS"/>
</dbReference>
<comment type="caution">
    <text evidence="6">The sequence shown here is derived from an EMBL/GenBank/DDBJ whole genome shotgun (WGS) entry which is preliminary data.</text>
</comment>
<organism evidence="6 7">
    <name type="scientific">Pseudolysinimonas kribbensis</name>
    <dbReference type="NCBI Taxonomy" id="433641"/>
    <lineage>
        <taxon>Bacteria</taxon>
        <taxon>Bacillati</taxon>
        <taxon>Actinomycetota</taxon>
        <taxon>Actinomycetes</taxon>
        <taxon>Micrococcales</taxon>
        <taxon>Microbacteriaceae</taxon>
        <taxon>Pseudolysinimonas</taxon>
    </lineage>
</organism>
<evidence type="ECO:0000256" key="2">
    <source>
        <dbReference type="ARBA" id="ARBA00023125"/>
    </source>
</evidence>
<dbReference type="EMBL" id="BSVB01000001">
    <property type="protein sequence ID" value="GMA94366.1"/>
    <property type="molecule type" value="Genomic_DNA"/>
</dbReference>
<gene>
    <name evidence="6" type="ORF">GCM10025881_11900</name>
</gene>
<evidence type="ECO:0000256" key="1">
    <source>
        <dbReference type="ARBA" id="ARBA00023015"/>
    </source>
</evidence>
<dbReference type="Pfam" id="PF00440">
    <property type="entry name" value="TetR_N"/>
    <property type="match status" value="1"/>
</dbReference>
<dbReference type="PRINTS" id="PR00455">
    <property type="entry name" value="HTHTETR"/>
</dbReference>
<dbReference type="PROSITE" id="PS50977">
    <property type="entry name" value="HTH_TETR_2"/>
    <property type="match status" value="1"/>
</dbReference>
<protein>
    <recommendedName>
        <fullName evidence="5">HTH tetR-type domain-containing protein</fullName>
    </recommendedName>
</protein>
<name>A0ABQ6K3T0_9MICO</name>
<proteinExistence type="predicted"/>